<proteinExistence type="inferred from homology"/>
<dbReference type="EMBL" id="LVHG01000027">
    <property type="protein sequence ID" value="OAK66028.1"/>
    <property type="molecule type" value="Genomic_DNA"/>
</dbReference>
<dbReference type="CDD" id="cd03034">
    <property type="entry name" value="ArsC_ArsC"/>
    <property type="match status" value="1"/>
</dbReference>
<keyword evidence="2" id="KW-0059">Arsenical resistance</keyword>
<dbReference type="InterPro" id="IPR006659">
    <property type="entry name" value="Arsenate_reductase"/>
</dbReference>
<comment type="caution">
    <text evidence="8">The sequence shown here is derived from an EMBL/GenBank/DDBJ whole genome shotgun (WGS) entry which is preliminary data.</text>
</comment>
<comment type="catalytic activity">
    <reaction evidence="7">
        <text>[glutaredoxin]-dithiol + arsenate + glutathione + H(+) = glutathionyl-S-S-[glutaredoxin] + arsenite + H2O</text>
        <dbReference type="Rhea" id="RHEA:22016"/>
        <dbReference type="Rhea" id="RHEA-COMP:10729"/>
        <dbReference type="Rhea" id="RHEA-COMP:17668"/>
        <dbReference type="ChEBI" id="CHEBI:15377"/>
        <dbReference type="ChEBI" id="CHEBI:15378"/>
        <dbReference type="ChEBI" id="CHEBI:29242"/>
        <dbReference type="ChEBI" id="CHEBI:29950"/>
        <dbReference type="ChEBI" id="CHEBI:48597"/>
        <dbReference type="ChEBI" id="CHEBI:57925"/>
        <dbReference type="ChEBI" id="CHEBI:146199"/>
        <dbReference type="EC" id="1.20.4.1"/>
    </reaction>
</comment>
<dbReference type="Pfam" id="PF03960">
    <property type="entry name" value="ArsC"/>
    <property type="match status" value="1"/>
</dbReference>
<evidence type="ECO:0000256" key="4">
    <source>
        <dbReference type="ARBA" id="ARBA00038969"/>
    </source>
</evidence>
<evidence type="ECO:0000313" key="8">
    <source>
        <dbReference type="EMBL" id="OAK66028.1"/>
    </source>
</evidence>
<evidence type="ECO:0000313" key="9">
    <source>
        <dbReference type="Proteomes" id="UP000077852"/>
    </source>
</evidence>
<dbReference type="PROSITE" id="PS51353">
    <property type="entry name" value="ARSC"/>
    <property type="match status" value="1"/>
</dbReference>
<dbReference type="InterPro" id="IPR036249">
    <property type="entry name" value="Thioredoxin-like_sf"/>
</dbReference>
<dbReference type="PANTHER" id="PTHR30041:SF5">
    <property type="entry name" value="ARSENATE REDUCTASE-RELATED"/>
    <property type="match status" value="1"/>
</dbReference>
<dbReference type="SUPFAM" id="SSF52833">
    <property type="entry name" value="Thioredoxin-like"/>
    <property type="match status" value="1"/>
</dbReference>
<reference evidence="8 9" key="1">
    <citation type="submission" date="2016-03" db="EMBL/GenBank/DDBJ databases">
        <title>Genome sequence of Variovorax paradoxus KB5.</title>
        <authorList>
            <person name="Jeong H."/>
            <person name="Hong C.E."/>
            <person name="Jo S.H."/>
            <person name="Park J.M."/>
        </authorList>
    </citation>
    <scope>NUCLEOTIDE SEQUENCE [LARGE SCALE GENOMIC DNA]</scope>
    <source>
        <strain evidence="8 9">KB5</strain>
    </source>
</reference>
<evidence type="ECO:0000256" key="7">
    <source>
        <dbReference type="RuleBase" id="RU362029"/>
    </source>
</evidence>
<dbReference type="InterPro" id="IPR006660">
    <property type="entry name" value="Arsenate_reductase-like"/>
</dbReference>
<evidence type="ECO:0000256" key="5">
    <source>
        <dbReference type="ARBA" id="ARBA00039879"/>
    </source>
</evidence>
<dbReference type="AlphaFoldDB" id="A0AA91ICC7"/>
<protein>
    <recommendedName>
        <fullName evidence="5 7">Arsenate reductase</fullName>
        <ecNumber evidence="4 7">1.20.4.1</ecNumber>
    </recommendedName>
</protein>
<keyword evidence="3 7" id="KW-0560">Oxidoreductase</keyword>
<dbReference type="GO" id="GO:0046685">
    <property type="term" value="P:response to arsenic-containing substance"/>
    <property type="evidence" value="ECO:0007669"/>
    <property type="project" value="UniProtKB-KW"/>
</dbReference>
<dbReference type="GO" id="GO:0008794">
    <property type="term" value="F:arsenate reductase (glutaredoxin) activity"/>
    <property type="evidence" value="ECO:0007669"/>
    <property type="project" value="UniProtKB-UniRule"/>
</dbReference>
<dbReference type="PANTHER" id="PTHR30041">
    <property type="entry name" value="ARSENATE REDUCTASE"/>
    <property type="match status" value="1"/>
</dbReference>
<evidence type="ECO:0000256" key="2">
    <source>
        <dbReference type="ARBA" id="ARBA00022849"/>
    </source>
</evidence>
<dbReference type="RefSeq" id="WP_081266621.1">
    <property type="nucleotide sequence ID" value="NZ_LVHG01000027.1"/>
</dbReference>
<organism evidence="8 9">
    <name type="scientific">Variovorax paradoxus</name>
    <dbReference type="NCBI Taxonomy" id="34073"/>
    <lineage>
        <taxon>Bacteria</taxon>
        <taxon>Pseudomonadati</taxon>
        <taxon>Pseudomonadota</taxon>
        <taxon>Betaproteobacteria</taxon>
        <taxon>Burkholderiales</taxon>
        <taxon>Comamonadaceae</taxon>
        <taxon>Variovorax</taxon>
    </lineage>
</organism>
<dbReference type="NCBIfam" id="TIGR00014">
    <property type="entry name" value="arsC"/>
    <property type="match status" value="1"/>
</dbReference>
<dbReference type="EC" id="1.20.4.1" evidence="4 7"/>
<evidence type="ECO:0000256" key="1">
    <source>
        <dbReference type="ARBA" id="ARBA00007198"/>
    </source>
</evidence>
<evidence type="ECO:0000256" key="6">
    <source>
        <dbReference type="PROSITE-ProRule" id="PRU01282"/>
    </source>
</evidence>
<evidence type="ECO:0000256" key="3">
    <source>
        <dbReference type="ARBA" id="ARBA00023002"/>
    </source>
</evidence>
<dbReference type="Proteomes" id="UP000077852">
    <property type="component" value="Unassembled WGS sequence"/>
</dbReference>
<name>A0AA91ICC7_VARPD</name>
<gene>
    <name evidence="8" type="ORF">A3K87_09670</name>
</gene>
<accession>A0AA91ICC7</accession>
<dbReference type="Gene3D" id="3.40.30.10">
    <property type="entry name" value="Glutaredoxin"/>
    <property type="match status" value="1"/>
</dbReference>
<sequence length="129" mass="14552">MTARTPTTDYPMTIYHKPNCSTSRNVLQLIRESGVEPEVVLYLETPPGKKKLRELAQAMGLGARDLLRTKEAPYEELGLADEKLSDDQLFDAIVAHPILLQRPIVVSPRGTLMCRPWQRVEEILPTKKG</sequence>
<comment type="similarity">
    <text evidence="1 6 7">Belongs to the ArsC family.</text>
</comment>